<proteinExistence type="predicted"/>
<comment type="caution">
    <text evidence="2">The sequence shown here is derived from an EMBL/GenBank/DDBJ whole genome shotgun (WGS) entry which is preliminary data.</text>
</comment>
<feature type="region of interest" description="Disordered" evidence="1">
    <location>
        <begin position="1"/>
        <end position="37"/>
    </location>
</feature>
<dbReference type="Proteomes" id="UP000663881">
    <property type="component" value="Unassembled WGS sequence"/>
</dbReference>
<name>A0A820DR95_9BILA</name>
<dbReference type="EMBL" id="CAJOAY010011318">
    <property type="protein sequence ID" value="CAF4235329.1"/>
    <property type="molecule type" value="Genomic_DNA"/>
</dbReference>
<evidence type="ECO:0000313" key="2">
    <source>
        <dbReference type="EMBL" id="CAF4235329.1"/>
    </source>
</evidence>
<gene>
    <name evidence="2" type="ORF">OKA104_LOCUS42788</name>
</gene>
<evidence type="ECO:0000313" key="3">
    <source>
        <dbReference type="Proteomes" id="UP000663881"/>
    </source>
</evidence>
<accession>A0A820DR95</accession>
<reference evidence="2" key="1">
    <citation type="submission" date="2021-02" db="EMBL/GenBank/DDBJ databases">
        <authorList>
            <person name="Nowell W R."/>
        </authorList>
    </citation>
    <scope>NUCLEOTIDE SEQUENCE</scope>
</reference>
<sequence length="37" mass="4167">TDIEMSETNANSVQQREADQIEMINPVDNNSDNKNDS</sequence>
<dbReference type="AlphaFoldDB" id="A0A820DR95"/>
<protein>
    <submittedName>
        <fullName evidence="2">Uncharacterized protein</fullName>
    </submittedName>
</protein>
<feature type="compositionally biased region" description="Polar residues" evidence="1">
    <location>
        <begin position="1"/>
        <end position="15"/>
    </location>
</feature>
<evidence type="ECO:0000256" key="1">
    <source>
        <dbReference type="SAM" id="MobiDB-lite"/>
    </source>
</evidence>
<feature type="non-terminal residue" evidence="2">
    <location>
        <position position="1"/>
    </location>
</feature>
<organism evidence="2 3">
    <name type="scientific">Adineta steineri</name>
    <dbReference type="NCBI Taxonomy" id="433720"/>
    <lineage>
        <taxon>Eukaryota</taxon>
        <taxon>Metazoa</taxon>
        <taxon>Spiralia</taxon>
        <taxon>Gnathifera</taxon>
        <taxon>Rotifera</taxon>
        <taxon>Eurotatoria</taxon>
        <taxon>Bdelloidea</taxon>
        <taxon>Adinetida</taxon>
        <taxon>Adinetidae</taxon>
        <taxon>Adineta</taxon>
    </lineage>
</organism>